<proteinExistence type="predicted"/>
<feature type="region of interest" description="Disordered" evidence="4">
    <location>
        <begin position="446"/>
        <end position="472"/>
    </location>
</feature>
<keyword evidence="2" id="KW-1171">Viral genome ejection through host cell envelope</keyword>
<sequence>MSIGGIIRNKVAGWVLAAKSISQQIGGGTFSVKLITDELTEVFAYWSEYSESSLMHAFHRYGEVYAPINHIAGRVANGKWVLKKIKDDSIVTDNKYFNRIFTQPNPFQTFSEFIYENIVYELASGNAFLYANCWSTADNWNYVGVSTLINVPSDQVAIRVQPIIKLLTATEKTDIIQYYNVTAGTGMYNIDPKYILHHKQLSLKTYDYRLRGISPLRSAGKALDNLDLVYGARNKVYKNGGALGVLMSARHDAQGTRPFTPEERKDIEDQWYAKHGLTDGKRPVAISNAPVKYEKIGAHIGELQPFEETEADAAVIFGVFKVPRELMPSRQPATYDNQASAEKGLYNNTVIPMAQAKASALTDFLGFREAGFYIDVTFDHVPILQENRKEKAEVDFRNNETYKSRFLNGVITLNQWRAAVKLEPVKNAMYDKLTYDMTPEELDKVKEIASMQRGGSRTSSGTPDNQNSNSQQ</sequence>
<evidence type="ECO:0000313" key="5">
    <source>
        <dbReference type="EMBL" id="CAB4126493.1"/>
    </source>
</evidence>
<reference evidence="5" key="1">
    <citation type="submission" date="2020-04" db="EMBL/GenBank/DDBJ databases">
        <authorList>
            <person name="Chiriac C."/>
            <person name="Salcher M."/>
            <person name="Ghai R."/>
            <person name="Kavagutti S V."/>
        </authorList>
    </citation>
    <scope>NUCLEOTIDE SEQUENCE</scope>
</reference>
<keyword evidence="2" id="KW-1160">Virus entry into host cell</keyword>
<evidence type="ECO:0000256" key="1">
    <source>
        <dbReference type="ARBA" id="ARBA00022950"/>
    </source>
</evidence>
<keyword evidence="1" id="KW-1188">Viral release from host cell</keyword>
<keyword evidence="2" id="KW-1162">Viral penetration into host cytoplasm</keyword>
<accession>A0A6J5KZW6</accession>
<dbReference type="InterPro" id="IPR006944">
    <property type="entry name" value="Phage/GTA_portal"/>
</dbReference>
<evidence type="ECO:0000256" key="3">
    <source>
        <dbReference type="ARBA" id="ARBA00023219"/>
    </source>
</evidence>
<evidence type="ECO:0000256" key="2">
    <source>
        <dbReference type="ARBA" id="ARBA00023009"/>
    </source>
</evidence>
<keyword evidence="3" id="KW-0231">Viral genome packaging</keyword>
<dbReference type="Pfam" id="PF04860">
    <property type="entry name" value="Phage_portal"/>
    <property type="match status" value="1"/>
</dbReference>
<dbReference type="EMBL" id="LR796196">
    <property type="protein sequence ID" value="CAB4126493.1"/>
    <property type="molecule type" value="Genomic_DNA"/>
</dbReference>
<feature type="compositionally biased region" description="Polar residues" evidence="4">
    <location>
        <begin position="453"/>
        <end position="472"/>
    </location>
</feature>
<evidence type="ECO:0000256" key="4">
    <source>
        <dbReference type="SAM" id="MobiDB-lite"/>
    </source>
</evidence>
<keyword evidence="1" id="KW-0118">Viral capsid assembly</keyword>
<name>A0A6J5KZW6_9CAUD</name>
<organism evidence="5">
    <name type="scientific">uncultured Caudovirales phage</name>
    <dbReference type="NCBI Taxonomy" id="2100421"/>
    <lineage>
        <taxon>Viruses</taxon>
        <taxon>Duplodnaviria</taxon>
        <taxon>Heunggongvirae</taxon>
        <taxon>Uroviricota</taxon>
        <taxon>Caudoviricetes</taxon>
        <taxon>Peduoviridae</taxon>
        <taxon>Maltschvirus</taxon>
        <taxon>Maltschvirus maltsch</taxon>
    </lineage>
</organism>
<gene>
    <name evidence="5" type="ORF">UFOVP74_47</name>
</gene>
<protein>
    <submittedName>
        <fullName evidence="5">COG4695 Phage-related protein</fullName>
    </submittedName>
</protein>